<reference evidence="2" key="2">
    <citation type="submission" date="2020-05" db="UniProtKB">
        <authorList>
            <consortium name="EnsemblMetazoa"/>
        </authorList>
    </citation>
    <scope>IDENTIFICATION</scope>
    <source>
        <strain evidence="2">A-37</strain>
    </source>
</reference>
<organism evidence="2 3">
    <name type="scientific">Anopheles culicifacies</name>
    <dbReference type="NCBI Taxonomy" id="139723"/>
    <lineage>
        <taxon>Eukaryota</taxon>
        <taxon>Metazoa</taxon>
        <taxon>Ecdysozoa</taxon>
        <taxon>Arthropoda</taxon>
        <taxon>Hexapoda</taxon>
        <taxon>Insecta</taxon>
        <taxon>Pterygota</taxon>
        <taxon>Neoptera</taxon>
        <taxon>Endopterygota</taxon>
        <taxon>Diptera</taxon>
        <taxon>Nematocera</taxon>
        <taxon>Culicoidea</taxon>
        <taxon>Culicidae</taxon>
        <taxon>Anophelinae</taxon>
        <taxon>Anopheles</taxon>
        <taxon>culicifacies species complex</taxon>
    </lineage>
</organism>
<keyword evidence="3" id="KW-1185">Reference proteome</keyword>
<sequence length="139" mass="15515">MVNSKQNVAIQAFVVTHFLEQPVSIGATGFDRSTPESIEVLRSRSKYSGVDRSTPESIEVLRSRSKYSGVDRSNRSQWEYSGVDSTPESDPEFYRSLSRVSKRGDESIPKFTSLVTNIQKLRLALPCLSISGKLLDDDP</sequence>
<protein>
    <submittedName>
        <fullName evidence="2">Uncharacterized protein</fullName>
    </submittedName>
</protein>
<dbReference type="EnsemblMetazoa" id="ACUA020540-RA">
    <property type="protein sequence ID" value="ACUA020540-PA"/>
    <property type="gene ID" value="ACUA020540"/>
</dbReference>
<dbReference type="VEuPathDB" id="VectorBase:ACUA020540"/>
<evidence type="ECO:0000313" key="3">
    <source>
        <dbReference type="Proteomes" id="UP000075883"/>
    </source>
</evidence>
<evidence type="ECO:0000256" key="1">
    <source>
        <dbReference type="SAM" id="MobiDB-lite"/>
    </source>
</evidence>
<reference evidence="3" key="1">
    <citation type="submission" date="2013-09" db="EMBL/GenBank/DDBJ databases">
        <title>The Genome Sequence of Anopheles culicifacies species A.</title>
        <authorList>
            <consortium name="The Broad Institute Genomics Platform"/>
            <person name="Neafsey D.E."/>
            <person name="Besansky N."/>
            <person name="Howell P."/>
            <person name="Walton C."/>
            <person name="Young S.K."/>
            <person name="Zeng Q."/>
            <person name="Gargeya S."/>
            <person name="Fitzgerald M."/>
            <person name="Haas B."/>
            <person name="Abouelleil A."/>
            <person name="Allen A.W."/>
            <person name="Alvarado L."/>
            <person name="Arachchi H.M."/>
            <person name="Berlin A.M."/>
            <person name="Chapman S.B."/>
            <person name="Gainer-Dewar J."/>
            <person name="Goldberg J."/>
            <person name="Griggs A."/>
            <person name="Gujja S."/>
            <person name="Hansen M."/>
            <person name="Howarth C."/>
            <person name="Imamovic A."/>
            <person name="Ireland A."/>
            <person name="Larimer J."/>
            <person name="McCowan C."/>
            <person name="Murphy C."/>
            <person name="Pearson M."/>
            <person name="Poon T.W."/>
            <person name="Priest M."/>
            <person name="Roberts A."/>
            <person name="Saif S."/>
            <person name="Shea T."/>
            <person name="Sisk P."/>
            <person name="Sykes S."/>
            <person name="Wortman J."/>
            <person name="Nusbaum C."/>
            <person name="Birren B."/>
        </authorList>
    </citation>
    <scope>NUCLEOTIDE SEQUENCE [LARGE SCALE GENOMIC DNA]</scope>
    <source>
        <strain evidence="3">A-37</strain>
    </source>
</reference>
<dbReference type="EMBL" id="AXCM01003568">
    <property type="status" value="NOT_ANNOTATED_CDS"/>
    <property type="molecule type" value="Genomic_DNA"/>
</dbReference>
<proteinExistence type="predicted"/>
<dbReference type="AlphaFoldDB" id="A0A182MKK1"/>
<evidence type="ECO:0000313" key="2">
    <source>
        <dbReference type="EnsemblMetazoa" id="ACUA020540-PA"/>
    </source>
</evidence>
<name>A0A182MKK1_9DIPT</name>
<feature type="region of interest" description="Disordered" evidence="1">
    <location>
        <begin position="65"/>
        <end position="92"/>
    </location>
</feature>
<dbReference type="Proteomes" id="UP000075883">
    <property type="component" value="Unassembled WGS sequence"/>
</dbReference>
<accession>A0A182MKK1</accession>
<feature type="compositionally biased region" description="Polar residues" evidence="1">
    <location>
        <begin position="75"/>
        <end position="88"/>
    </location>
</feature>